<dbReference type="Proteomes" id="UP000765509">
    <property type="component" value="Unassembled WGS sequence"/>
</dbReference>
<proteinExistence type="predicted"/>
<evidence type="ECO:0000313" key="3">
    <source>
        <dbReference type="Proteomes" id="UP000765509"/>
    </source>
</evidence>
<feature type="compositionally biased region" description="Basic and acidic residues" evidence="1">
    <location>
        <begin position="23"/>
        <end position="37"/>
    </location>
</feature>
<comment type="caution">
    <text evidence="2">The sequence shown here is derived from an EMBL/GenBank/DDBJ whole genome shotgun (WGS) entry which is preliminary data.</text>
</comment>
<keyword evidence="3" id="KW-1185">Reference proteome</keyword>
<feature type="compositionally biased region" description="Basic and acidic residues" evidence="1">
    <location>
        <begin position="1"/>
        <end position="15"/>
    </location>
</feature>
<name>A0A9Q3DN96_9BASI</name>
<gene>
    <name evidence="2" type="ORF">O181_046009</name>
</gene>
<feature type="region of interest" description="Disordered" evidence="1">
    <location>
        <begin position="1"/>
        <end position="50"/>
    </location>
</feature>
<dbReference type="EMBL" id="AVOT02018997">
    <property type="protein sequence ID" value="MBW0506294.1"/>
    <property type="molecule type" value="Genomic_DNA"/>
</dbReference>
<dbReference type="AlphaFoldDB" id="A0A9Q3DN96"/>
<protein>
    <submittedName>
        <fullName evidence="2">Uncharacterized protein</fullName>
    </submittedName>
</protein>
<evidence type="ECO:0000256" key="1">
    <source>
        <dbReference type="SAM" id="MobiDB-lite"/>
    </source>
</evidence>
<organism evidence="2 3">
    <name type="scientific">Austropuccinia psidii MF-1</name>
    <dbReference type="NCBI Taxonomy" id="1389203"/>
    <lineage>
        <taxon>Eukaryota</taxon>
        <taxon>Fungi</taxon>
        <taxon>Dikarya</taxon>
        <taxon>Basidiomycota</taxon>
        <taxon>Pucciniomycotina</taxon>
        <taxon>Pucciniomycetes</taxon>
        <taxon>Pucciniales</taxon>
        <taxon>Sphaerophragmiaceae</taxon>
        <taxon>Austropuccinia</taxon>
    </lineage>
</organism>
<reference evidence="2" key="1">
    <citation type="submission" date="2021-03" db="EMBL/GenBank/DDBJ databases">
        <title>Draft genome sequence of rust myrtle Austropuccinia psidii MF-1, a brazilian biotype.</title>
        <authorList>
            <person name="Quecine M.C."/>
            <person name="Pachon D.M.R."/>
            <person name="Bonatelli M.L."/>
            <person name="Correr F.H."/>
            <person name="Franceschini L.M."/>
            <person name="Leite T.F."/>
            <person name="Margarido G.R.A."/>
            <person name="Almeida C.A."/>
            <person name="Ferrarezi J.A."/>
            <person name="Labate C.A."/>
        </authorList>
    </citation>
    <scope>NUCLEOTIDE SEQUENCE</scope>
    <source>
        <strain evidence="2">MF-1</strain>
    </source>
</reference>
<sequence>MSEGAREKLGEVKDEEREESVEEKDLRKLCTEDHQWKEQNPPYQEEGNKEDKDLSLACWVVVLACLKEQEQD</sequence>
<accession>A0A9Q3DN96</accession>
<evidence type="ECO:0000313" key="2">
    <source>
        <dbReference type="EMBL" id="MBW0506294.1"/>
    </source>
</evidence>